<dbReference type="InterPro" id="IPR001173">
    <property type="entry name" value="Glyco_trans_2-like"/>
</dbReference>
<evidence type="ECO:0000259" key="4">
    <source>
        <dbReference type="Pfam" id="PF00535"/>
    </source>
</evidence>
<organism evidence="5 6">
    <name type="scientific">Niveibacterium microcysteis</name>
    <dbReference type="NCBI Taxonomy" id="2811415"/>
    <lineage>
        <taxon>Bacteria</taxon>
        <taxon>Pseudomonadati</taxon>
        <taxon>Pseudomonadota</taxon>
        <taxon>Betaproteobacteria</taxon>
        <taxon>Rhodocyclales</taxon>
        <taxon>Rhodocyclaceae</taxon>
        <taxon>Niveibacterium</taxon>
    </lineage>
</organism>
<name>A0ABX7M0K1_9RHOO</name>
<dbReference type="PANTHER" id="PTHR43179">
    <property type="entry name" value="RHAMNOSYLTRANSFERASE WBBL"/>
    <property type="match status" value="1"/>
</dbReference>
<dbReference type="EMBL" id="CP071060">
    <property type="protein sequence ID" value="QSI75285.1"/>
    <property type="molecule type" value="Genomic_DNA"/>
</dbReference>
<dbReference type="Proteomes" id="UP000663570">
    <property type="component" value="Chromosome"/>
</dbReference>
<dbReference type="SUPFAM" id="SSF53448">
    <property type="entry name" value="Nucleotide-diphospho-sugar transferases"/>
    <property type="match status" value="1"/>
</dbReference>
<sequence length="346" mass="38372">MLLEICIPTWNRADRLATLLASIAAHRGDWDIGVLVSDNGSSDNTGAVIAPYCSEPWFRYQRHPANLGFDANIASLIRSGRGEYLWLQGDDDELDFKAIPALFATLQTKPALVWTNIQLRGAPSVSEQRGLLDRASSPLLEMVQRFGFFGCLGGLAHFVFRREHANPAAIGAFVGSNYLHAFMLASSYADAEVRLVHEVLTYVAPRTAEESSAYEARWEMQRGGAWDRAVLAQAACLDAFLARHPDLSPTLFRMYEGAHYPFQLLLLKSIGCLLFAGETVPEDVLVRLARLCDRIPHPSYRELAAATRVLASQRPDQDAQAIWWQQYRVAGHSDWLAGAEQRSAAA</sequence>
<gene>
    <name evidence="5" type="ORF">JY500_12240</name>
</gene>
<proteinExistence type="inferred from homology"/>
<keyword evidence="2" id="KW-0328">Glycosyltransferase</keyword>
<evidence type="ECO:0000313" key="5">
    <source>
        <dbReference type="EMBL" id="QSI75285.1"/>
    </source>
</evidence>
<dbReference type="Pfam" id="PF00535">
    <property type="entry name" value="Glycos_transf_2"/>
    <property type="match status" value="1"/>
</dbReference>
<reference evidence="5 6" key="1">
    <citation type="submission" date="2021-02" db="EMBL/GenBank/DDBJ databases">
        <title>Niveibacterium changnyeongensis HC41.</title>
        <authorList>
            <person name="Kang M."/>
        </authorList>
    </citation>
    <scope>NUCLEOTIDE SEQUENCE [LARGE SCALE GENOMIC DNA]</scope>
    <source>
        <strain evidence="5 6">HC41</strain>
    </source>
</reference>
<protein>
    <submittedName>
        <fullName evidence="5">Glycosyltransferase family 2 protein</fullName>
    </submittedName>
</protein>
<dbReference type="InterPro" id="IPR029044">
    <property type="entry name" value="Nucleotide-diphossugar_trans"/>
</dbReference>
<accession>A0ABX7M0K1</accession>
<evidence type="ECO:0000256" key="1">
    <source>
        <dbReference type="ARBA" id="ARBA00006739"/>
    </source>
</evidence>
<evidence type="ECO:0000256" key="3">
    <source>
        <dbReference type="ARBA" id="ARBA00022679"/>
    </source>
</evidence>
<evidence type="ECO:0000256" key="2">
    <source>
        <dbReference type="ARBA" id="ARBA00022676"/>
    </source>
</evidence>
<keyword evidence="3" id="KW-0808">Transferase</keyword>
<evidence type="ECO:0000313" key="6">
    <source>
        <dbReference type="Proteomes" id="UP000663570"/>
    </source>
</evidence>
<dbReference type="CDD" id="cd00761">
    <property type="entry name" value="Glyco_tranf_GTA_type"/>
    <property type="match status" value="1"/>
</dbReference>
<feature type="domain" description="Glycosyltransferase 2-like" evidence="4">
    <location>
        <begin position="5"/>
        <end position="133"/>
    </location>
</feature>
<comment type="similarity">
    <text evidence="1">Belongs to the glycosyltransferase 2 family.</text>
</comment>
<dbReference type="PANTHER" id="PTHR43179:SF12">
    <property type="entry name" value="GALACTOFURANOSYLTRANSFERASE GLFT2"/>
    <property type="match status" value="1"/>
</dbReference>
<dbReference type="RefSeq" id="WP_206252681.1">
    <property type="nucleotide sequence ID" value="NZ_CP071060.1"/>
</dbReference>
<dbReference type="Gene3D" id="3.90.550.10">
    <property type="entry name" value="Spore Coat Polysaccharide Biosynthesis Protein SpsA, Chain A"/>
    <property type="match status" value="1"/>
</dbReference>
<keyword evidence="6" id="KW-1185">Reference proteome</keyword>